<dbReference type="AlphaFoldDB" id="A0A9W9J2S4"/>
<dbReference type="Pfam" id="PF12511">
    <property type="entry name" value="DUF3716"/>
    <property type="match status" value="1"/>
</dbReference>
<feature type="region of interest" description="Disordered" evidence="1">
    <location>
        <begin position="170"/>
        <end position="189"/>
    </location>
</feature>
<evidence type="ECO:0000313" key="3">
    <source>
        <dbReference type="Proteomes" id="UP001150942"/>
    </source>
</evidence>
<evidence type="ECO:0000256" key="1">
    <source>
        <dbReference type="SAM" id="MobiDB-lite"/>
    </source>
</evidence>
<evidence type="ECO:0000313" key="2">
    <source>
        <dbReference type="EMBL" id="KAJ5186481.1"/>
    </source>
</evidence>
<dbReference type="Proteomes" id="UP001150942">
    <property type="component" value="Unassembled WGS sequence"/>
</dbReference>
<comment type="caution">
    <text evidence="2">The sequence shown here is derived from an EMBL/GenBank/DDBJ whole genome shotgun (WGS) entry which is preliminary data.</text>
</comment>
<dbReference type="InterPro" id="IPR022190">
    <property type="entry name" value="DUF3716"/>
</dbReference>
<keyword evidence="3" id="KW-1185">Reference proteome</keyword>
<sequence length="265" mass="29684">MGYSDQGLEAQGTLAQKLEIPTIEDPVYGTEQDVEGPPGFWANRAKQCIWPRTRKAAANRTSLLYSLRGMELTRESILRQPMKRGKMKCVHGSHFDQQVGKRIANGEALLAHAVGEKMKPGEECVNCTQGDGKFVSCVRVPGQQHCTCCHWREQNHRCSLNDASEQDNMQELRGNDTPESNTPGNDASEVNTAEQDNLLDLRVNDASEANTPGNNDLKALQDIMRAMKRDRKAFKKERKASQKERKALRATLKKACTERSSRPVF</sequence>
<reference evidence="2" key="1">
    <citation type="submission" date="2022-11" db="EMBL/GenBank/DDBJ databases">
        <authorList>
            <person name="Petersen C."/>
        </authorList>
    </citation>
    <scope>NUCLEOTIDE SEQUENCE</scope>
    <source>
        <strain evidence="2">IBT 20477</strain>
    </source>
</reference>
<feature type="compositionally biased region" description="Polar residues" evidence="1">
    <location>
        <begin position="177"/>
        <end position="189"/>
    </location>
</feature>
<accession>A0A9W9J2S4</accession>
<name>A0A9W9J2S4_9EURO</name>
<organism evidence="2 3">
    <name type="scientific">Penicillium cf. viridicatum</name>
    <dbReference type="NCBI Taxonomy" id="2972119"/>
    <lineage>
        <taxon>Eukaryota</taxon>
        <taxon>Fungi</taxon>
        <taxon>Dikarya</taxon>
        <taxon>Ascomycota</taxon>
        <taxon>Pezizomycotina</taxon>
        <taxon>Eurotiomycetes</taxon>
        <taxon>Eurotiomycetidae</taxon>
        <taxon>Eurotiales</taxon>
        <taxon>Aspergillaceae</taxon>
        <taxon>Penicillium</taxon>
    </lineage>
</organism>
<proteinExistence type="predicted"/>
<feature type="region of interest" description="Disordered" evidence="1">
    <location>
        <begin position="230"/>
        <end position="265"/>
    </location>
</feature>
<protein>
    <submittedName>
        <fullName evidence="2">Uncharacterized protein</fullName>
    </submittedName>
</protein>
<dbReference type="EMBL" id="JAPQKQ010000008">
    <property type="protein sequence ID" value="KAJ5186481.1"/>
    <property type="molecule type" value="Genomic_DNA"/>
</dbReference>
<dbReference type="OrthoDB" id="4369329at2759"/>
<gene>
    <name evidence="2" type="ORF">N7449_011245</name>
</gene>
<feature type="compositionally biased region" description="Basic and acidic residues" evidence="1">
    <location>
        <begin position="255"/>
        <end position="265"/>
    </location>
</feature>
<reference evidence="2" key="2">
    <citation type="journal article" date="2023" name="IMA Fungus">
        <title>Comparative genomic study of the Penicillium genus elucidates a diverse pangenome and 15 lateral gene transfer events.</title>
        <authorList>
            <person name="Petersen C."/>
            <person name="Sorensen T."/>
            <person name="Nielsen M.R."/>
            <person name="Sondergaard T.E."/>
            <person name="Sorensen J.L."/>
            <person name="Fitzpatrick D.A."/>
            <person name="Frisvad J.C."/>
            <person name="Nielsen K.L."/>
        </authorList>
    </citation>
    <scope>NUCLEOTIDE SEQUENCE</scope>
    <source>
        <strain evidence="2">IBT 20477</strain>
    </source>
</reference>